<organism evidence="9 10">
    <name type="scientific">Gigaspora margarita</name>
    <dbReference type="NCBI Taxonomy" id="4874"/>
    <lineage>
        <taxon>Eukaryota</taxon>
        <taxon>Fungi</taxon>
        <taxon>Fungi incertae sedis</taxon>
        <taxon>Mucoromycota</taxon>
        <taxon>Glomeromycotina</taxon>
        <taxon>Glomeromycetes</taxon>
        <taxon>Diversisporales</taxon>
        <taxon>Gigasporaceae</taxon>
        <taxon>Gigaspora</taxon>
    </lineage>
</organism>
<dbReference type="Gene3D" id="1.10.630.10">
    <property type="entry name" value="Cytochrome P450"/>
    <property type="match status" value="1"/>
</dbReference>
<feature type="binding site" description="axial binding residue" evidence="7">
    <location>
        <position position="202"/>
    </location>
    <ligand>
        <name>heme</name>
        <dbReference type="ChEBI" id="CHEBI:30413"/>
    </ligand>
    <ligandPart>
        <name>Fe</name>
        <dbReference type="ChEBI" id="CHEBI:18248"/>
    </ligandPart>
</feature>
<reference evidence="9 10" key="1">
    <citation type="journal article" date="2019" name="Environ. Microbiol.">
        <title>At the nexus of three kingdoms: the genome of the mycorrhizal fungus Gigaspora margarita provides insights into plant, endobacterial and fungal interactions.</title>
        <authorList>
            <person name="Venice F."/>
            <person name="Ghignone S."/>
            <person name="Salvioli di Fossalunga A."/>
            <person name="Amselem J."/>
            <person name="Novero M."/>
            <person name="Xianan X."/>
            <person name="Sedzielewska Toro K."/>
            <person name="Morin E."/>
            <person name="Lipzen A."/>
            <person name="Grigoriev I.V."/>
            <person name="Henrissat B."/>
            <person name="Martin F.M."/>
            <person name="Bonfante P."/>
        </authorList>
    </citation>
    <scope>NUCLEOTIDE SEQUENCE [LARGE SCALE GENOMIC DNA]</scope>
    <source>
        <strain evidence="9 10">BEG34</strain>
    </source>
</reference>
<keyword evidence="3 7" id="KW-0479">Metal-binding</keyword>
<comment type="caution">
    <text evidence="9">The sequence shown here is derived from an EMBL/GenBank/DDBJ whole genome shotgun (WGS) entry which is preliminary data.</text>
</comment>
<dbReference type="GO" id="GO:0016705">
    <property type="term" value="F:oxidoreductase activity, acting on paired donors, with incorporation or reduction of molecular oxygen"/>
    <property type="evidence" value="ECO:0007669"/>
    <property type="project" value="InterPro"/>
</dbReference>
<keyword evidence="6" id="KW-0472">Membrane</keyword>
<evidence type="ECO:0000256" key="5">
    <source>
        <dbReference type="ARBA" id="ARBA00023004"/>
    </source>
</evidence>
<evidence type="ECO:0000256" key="3">
    <source>
        <dbReference type="ARBA" id="ARBA00022723"/>
    </source>
</evidence>
<dbReference type="InterPro" id="IPR002401">
    <property type="entry name" value="Cyt_P450_E_grp-I"/>
</dbReference>
<dbReference type="InterPro" id="IPR017972">
    <property type="entry name" value="Cyt_P450_CS"/>
</dbReference>
<dbReference type="OrthoDB" id="1470350at2759"/>
<dbReference type="GO" id="GO:0005506">
    <property type="term" value="F:iron ion binding"/>
    <property type="evidence" value="ECO:0007669"/>
    <property type="project" value="InterPro"/>
</dbReference>
<name>A0A8H4ALG8_GIGMA</name>
<dbReference type="GO" id="GO:0005789">
    <property type="term" value="C:endoplasmic reticulum membrane"/>
    <property type="evidence" value="ECO:0007669"/>
    <property type="project" value="UniProtKB-SubCell"/>
</dbReference>
<evidence type="ECO:0000313" key="9">
    <source>
        <dbReference type="EMBL" id="KAF0510696.1"/>
    </source>
</evidence>
<comment type="subcellular location">
    <subcellularLocation>
        <location evidence="1">Endoplasmic reticulum membrane</location>
    </subcellularLocation>
</comment>
<dbReference type="PROSITE" id="PS00086">
    <property type="entry name" value="CYTOCHROME_P450"/>
    <property type="match status" value="1"/>
</dbReference>
<evidence type="ECO:0000256" key="2">
    <source>
        <dbReference type="ARBA" id="ARBA00010617"/>
    </source>
</evidence>
<comment type="cofactor">
    <cofactor evidence="7">
        <name>heme</name>
        <dbReference type="ChEBI" id="CHEBI:30413"/>
    </cofactor>
</comment>
<keyword evidence="4" id="KW-0256">Endoplasmic reticulum</keyword>
<gene>
    <name evidence="9" type="ORF">F8M41_018419</name>
</gene>
<protein>
    <submittedName>
        <fullName evidence="9">Cytochrome p450</fullName>
    </submittedName>
</protein>
<proteinExistence type="inferred from homology"/>
<dbReference type="GO" id="GO:0004497">
    <property type="term" value="F:monooxygenase activity"/>
    <property type="evidence" value="ECO:0007669"/>
    <property type="project" value="UniProtKB-KW"/>
</dbReference>
<sequence length="255" mass="30413">MGDLDLPFQVDLNHGREKLTWCCCCYCSSKLSIPFRVWDILNYRQRKNRMIGIGYCTKQSNKKRRFKLYKNTLMLGQENEENESWEILKIFGSDKNSMITYEDLEKCQYIDALIKETIRHTNPIPYNIRILDGDESIDKSHWESGTWFWIDHHRIMNNPNYWKEPNKFNPDRFLSEEHGGTGEFSNMYKNRYIPFGGGLRMCPARNIVLIELKLLVVLIFRKYNIEPVNKNESIKYVYRGTNQVHDFMVKVSQKQ</sequence>
<evidence type="ECO:0000256" key="7">
    <source>
        <dbReference type="PIRSR" id="PIRSR602401-1"/>
    </source>
</evidence>
<dbReference type="InterPro" id="IPR050196">
    <property type="entry name" value="Cytochrome_P450_Monoox"/>
</dbReference>
<keyword evidence="8" id="KW-0560">Oxidoreductase</keyword>
<keyword evidence="7 8" id="KW-0349">Heme</keyword>
<dbReference type="Pfam" id="PF00067">
    <property type="entry name" value="p450"/>
    <property type="match status" value="1"/>
</dbReference>
<comment type="similarity">
    <text evidence="2 8">Belongs to the cytochrome P450 family.</text>
</comment>
<dbReference type="InterPro" id="IPR001128">
    <property type="entry name" value="Cyt_P450"/>
</dbReference>
<keyword evidence="5 7" id="KW-0408">Iron</keyword>
<dbReference type="PRINTS" id="PR00463">
    <property type="entry name" value="EP450I"/>
</dbReference>
<dbReference type="PANTHER" id="PTHR24291:SF189">
    <property type="entry name" value="CYTOCHROME P450 4C3-RELATED"/>
    <property type="match status" value="1"/>
</dbReference>
<dbReference type="EMBL" id="WTPW01000447">
    <property type="protein sequence ID" value="KAF0510696.1"/>
    <property type="molecule type" value="Genomic_DNA"/>
</dbReference>
<dbReference type="PANTHER" id="PTHR24291">
    <property type="entry name" value="CYTOCHROME P450 FAMILY 4"/>
    <property type="match status" value="1"/>
</dbReference>
<dbReference type="AlphaFoldDB" id="A0A8H4ALG8"/>
<dbReference type="Proteomes" id="UP000439903">
    <property type="component" value="Unassembled WGS sequence"/>
</dbReference>
<evidence type="ECO:0000313" key="10">
    <source>
        <dbReference type="Proteomes" id="UP000439903"/>
    </source>
</evidence>
<dbReference type="GO" id="GO:0020037">
    <property type="term" value="F:heme binding"/>
    <property type="evidence" value="ECO:0007669"/>
    <property type="project" value="InterPro"/>
</dbReference>
<evidence type="ECO:0000256" key="1">
    <source>
        <dbReference type="ARBA" id="ARBA00004586"/>
    </source>
</evidence>
<evidence type="ECO:0000256" key="8">
    <source>
        <dbReference type="RuleBase" id="RU000461"/>
    </source>
</evidence>
<keyword evidence="8" id="KW-0503">Monooxygenase</keyword>
<evidence type="ECO:0000256" key="4">
    <source>
        <dbReference type="ARBA" id="ARBA00022824"/>
    </source>
</evidence>
<dbReference type="InterPro" id="IPR036396">
    <property type="entry name" value="Cyt_P450_sf"/>
</dbReference>
<accession>A0A8H4ALG8</accession>
<keyword evidence="10" id="KW-1185">Reference proteome</keyword>
<dbReference type="SUPFAM" id="SSF48264">
    <property type="entry name" value="Cytochrome P450"/>
    <property type="match status" value="1"/>
</dbReference>
<evidence type="ECO:0000256" key="6">
    <source>
        <dbReference type="ARBA" id="ARBA00023136"/>
    </source>
</evidence>